<dbReference type="InterPro" id="IPR036770">
    <property type="entry name" value="Ankyrin_rpt-contain_sf"/>
</dbReference>
<proteinExistence type="predicted"/>
<dbReference type="Gene3D" id="1.25.40.20">
    <property type="entry name" value="Ankyrin repeat-containing domain"/>
    <property type="match status" value="1"/>
</dbReference>
<dbReference type="AlphaFoldDB" id="A0A0G4J8K8"/>
<sequence>MYTDGRGCLRAVVWTAGILIAIRSGLADRVILLSSEGDQHIVNTSAAVGHSGLLNQLISRPCRGGDDIIPLPHVGSAELGPIAGFINSVPLHKTERAVQWVQVNLKGVELEEQCRVLTAADYLDMHSLMIAIASTRRTWSDIDAMRGFLSRNVFRFLADNAPGLIRLNQVARTARQKAIGERIHRCLVAGGHVAFVHTEPWDSGLDVLQWAAEKGRRSIVELLVTGPGIDVNAPSPSAQRLLHWAAFWGWVNLVEVLLVSPTTDVNARDNDRPTPLHCAAVAGRNHVVKVLLSFAGIQVNAGDASNKTALHWAVWSGPSSRHSEVVELLLRAPGINANARDQDLMTPLHWAVTCRRGYAVRLLLATPGIDVQCRDKAQMTPLQSALVYGNQEIVGLLVNATVNAASVVSIRLA</sequence>
<reference evidence="3 4" key="1">
    <citation type="submission" date="2015-02" db="EMBL/GenBank/DDBJ databases">
        <authorList>
            <person name="Chooi Y.-H."/>
        </authorList>
    </citation>
    <scope>NUCLEOTIDE SEQUENCE [LARGE SCALE GENOMIC DNA]</scope>
    <source>
        <strain evidence="3">E3</strain>
    </source>
</reference>
<organism evidence="3 4">
    <name type="scientific">Plasmodiophora brassicae</name>
    <name type="common">Clubroot disease agent</name>
    <dbReference type="NCBI Taxonomy" id="37360"/>
    <lineage>
        <taxon>Eukaryota</taxon>
        <taxon>Sar</taxon>
        <taxon>Rhizaria</taxon>
        <taxon>Endomyxa</taxon>
        <taxon>Phytomyxea</taxon>
        <taxon>Plasmodiophorida</taxon>
        <taxon>Plasmodiophoridae</taxon>
        <taxon>Plasmodiophora</taxon>
    </lineage>
</organism>
<accession>A0A0G4J8K8</accession>
<evidence type="ECO:0000313" key="4">
    <source>
        <dbReference type="Proteomes" id="UP000039324"/>
    </source>
</evidence>
<dbReference type="InterPro" id="IPR002110">
    <property type="entry name" value="Ankyrin_rpt"/>
</dbReference>
<dbReference type="Gene3D" id="3.30.710.10">
    <property type="entry name" value="Potassium Channel Kv1.1, Chain A"/>
    <property type="match status" value="1"/>
</dbReference>
<dbReference type="PANTHER" id="PTHR24180">
    <property type="entry name" value="CYCLIN-DEPENDENT KINASE INHIBITOR 2C-RELATED"/>
    <property type="match status" value="1"/>
</dbReference>
<keyword evidence="1" id="KW-0677">Repeat</keyword>
<dbReference type="Proteomes" id="UP000039324">
    <property type="component" value="Unassembled WGS sequence"/>
</dbReference>
<dbReference type="InterPro" id="IPR011333">
    <property type="entry name" value="SKP1/BTB/POZ_sf"/>
</dbReference>
<gene>
    <name evidence="3" type="ORF">PBRA_003276</name>
</gene>
<protein>
    <submittedName>
        <fullName evidence="3">Uncharacterized protein</fullName>
    </submittedName>
</protein>
<keyword evidence="4" id="KW-1185">Reference proteome</keyword>
<dbReference type="InterPro" id="IPR051637">
    <property type="entry name" value="Ank_repeat_dom-contain_49"/>
</dbReference>
<dbReference type="Pfam" id="PF12796">
    <property type="entry name" value="Ank_2"/>
    <property type="match status" value="1"/>
</dbReference>
<dbReference type="PANTHER" id="PTHR24180:SF45">
    <property type="entry name" value="POLY [ADP-RIBOSE] POLYMERASE TANKYRASE"/>
    <property type="match status" value="1"/>
</dbReference>
<evidence type="ECO:0000256" key="1">
    <source>
        <dbReference type="ARBA" id="ARBA00022737"/>
    </source>
</evidence>
<dbReference type="EMBL" id="CDSF01000155">
    <property type="protein sequence ID" value="CEP03669.1"/>
    <property type="molecule type" value="Genomic_DNA"/>
</dbReference>
<name>A0A0G4J8K8_PLABS</name>
<dbReference type="Pfam" id="PF00023">
    <property type="entry name" value="Ank"/>
    <property type="match status" value="1"/>
</dbReference>
<evidence type="ECO:0000313" key="3">
    <source>
        <dbReference type="EMBL" id="CEP03669.1"/>
    </source>
</evidence>
<dbReference type="SUPFAM" id="SSF48403">
    <property type="entry name" value="Ankyrin repeat"/>
    <property type="match status" value="1"/>
</dbReference>
<dbReference type="OrthoDB" id="194358at2759"/>
<dbReference type="STRING" id="37360.A0A0G4J8K8"/>
<evidence type="ECO:0000256" key="2">
    <source>
        <dbReference type="ARBA" id="ARBA00023043"/>
    </source>
</evidence>
<dbReference type="SMART" id="SM00248">
    <property type="entry name" value="ANK"/>
    <property type="match status" value="6"/>
</dbReference>
<keyword evidence="2" id="KW-0040">ANK repeat</keyword>